<dbReference type="Proteomes" id="UP000299102">
    <property type="component" value="Unassembled WGS sequence"/>
</dbReference>
<evidence type="ECO:0000313" key="1">
    <source>
        <dbReference type="EMBL" id="GBP10864.1"/>
    </source>
</evidence>
<name>A0A4C1T9Q9_EUMVA</name>
<organism evidence="1 2">
    <name type="scientific">Eumeta variegata</name>
    <name type="common">Bagworm moth</name>
    <name type="synonym">Eumeta japonica</name>
    <dbReference type="NCBI Taxonomy" id="151549"/>
    <lineage>
        <taxon>Eukaryota</taxon>
        <taxon>Metazoa</taxon>
        <taxon>Ecdysozoa</taxon>
        <taxon>Arthropoda</taxon>
        <taxon>Hexapoda</taxon>
        <taxon>Insecta</taxon>
        <taxon>Pterygota</taxon>
        <taxon>Neoptera</taxon>
        <taxon>Endopterygota</taxon>
        <taxon>Lepidoptera</taxon>
        <taxon>Glossata</taxon>
        <taxon>Ditrysia</taxon>
        <taxon>Tineoidea</taxon>
        <taxon>Psychidae</taxon>
        <taxon>Oiketicinae</taxon>
        <taxon>Eumeta</taxon>
    </lineage>
</organism>
<dbReference type="AlphaFoldDB" id="A0A4C1T9Q9"/>
<protein>
    <submittedName>
        <fullName evidence="1">Uncharacterized protein</fullName>
    </submittedName>
</protein>
<dbReference type="OrthoDB" id="7510078at2759"/>
<evidence type="ECO:0000313" key="2">
    <source>
        <dbReference type="Proteomes" id="UP000299102"/>
    </source>
</evidence>
<accession>A0A4C1T9Q9</accession>
<dbReference type="EMBL" id="BGZK01000043">
    <property type="protein sequence ID" value="GBP10864.1"/>
    <property type="molecule type" value="Genomic_DNA"/>
</dbReference>
<gene>
    <name evidence="1" type="ORF">EVAR_5445_1</name>
</gene>
<sequence>MAGHATSRDGALQLCSSYKIAAVAYWLLVFVLATREENCLLVACEEPSCNSFIRGQSERGEVEAERRLAASSPCIICAFFPRTALAYPDPRDDTDWASTTIQSNIYDATDSKFREVRCYTYNEHHSTAARVSGGGEACDRLHSGHEIVHE</sequence>
<proteinExistence type="predicted"/>
<reference evidence="1 2" key="1">
    <citation type="journal article" date="2019" name="Commun. Biol.">
        <title>The bagworm genome reveals a unique fibroin gene that provides high tensile strength.</title>
        <authorList>
            <person name="Kono N."/>
            <person name="Nakamura H."/>
            <person name="Ohtoshi R."/>
            <person name="Tomita M."/>
            <person name="Numata K."/>
            <person name="Arakawa K."/>
        </authorList>
    </citation>
    <scope>NUCLEOTIDE SEQUENCE [LARGE SCALE GENOMIC DNA]</scope>
</reference>
<comment type="caution">
    <text evidence="1">The sequence shown here is derived from an EMBL/GenBank/DDBJ whole genome shotgun (WGS) entry which is preliminary data.</text>
</comment>
<keyword evidence="2" id="KW-1185">Reference proteome</keyword>